<sequence>MKIYLNALYMRQPNRHLGTRFNTPLPVKL</sequence>
<name>A0A0F8WMP0_9ZZZZ</name>
<organism evidence="1">
    <name type="scientific">marine sediment metagenome</name>
    <dbReference type="NCBI Taxonomy" id="412755"/>
    <lineage>
        <taxon>unclassified sequences</taxon>
        <taxon>metagenomes</taxon>
        <taxon>ecological metagenomes</taxon>
    </lineage>
</organism>
<dbReference type="AlphaFoldDB" id="A0A0F8WMP0"/>
<feature type="non-terminal residue" evidence="1">
    <location>
        <position position="29"/>
    </location>
</feature>
<evidence type="ECO:0000313" key="1">
    <source>
        <dbReference type="EMBL" id="KKK58147.1"/>
    </source>
</evidence>
<gene>
    <name evidence="1" type="ORF">LCGC14_3047350</name>
</gene>
<comment type="caution">
    <text evidence="1">The sequence shown here is derived from an EMBL/GenBank/DDBJ whole genome shotgun (WGS) entry which is preliminary data.</text>
</comment>
<proteinExistence type="predicted"/>
<dbReference type="EMBL" id="LAZR01064123">
    <property type="protein sequence ID" value="KKK58147.1"/>
    <property type="molecule type" value="Genomic_DNA"/>
</dbReference>
<protein>
    <submittedName>
        <fullName evidence="1">Uncharacterized protein</fullName>
    </submittedName>
</protein>
<reference evidence="1" key="1">
    <citation type="journal article" date="2015" name="Nature">
        <title>Complex archaea that bridge the gap between prokaryotes and eukaryotes.</title>
        <authorList>
            <person name="Spang A."/>
            <person name="Saw J.H."/>
            <person name="Jorgensen S.L."/>
            <person name="Zaremba-Niedzwiedzka K."/>
            <person name="Martijn J."/>
            <person name="Lind A.E."/>
            <person name="van Eijk R."/>
            <person name="Schleper C."/>
            <person name="Guy L."/>
            <person name="Ettema T.J."/>
        </authorList>
    </citation>
    <scope>NUCLEOTIDE SEQUENCE</scope>
</reference>
<accession>A0A0F8WMP0</accession>